<keyword evidence="2" id="KW-0408">Iron</keyword>
<dbReference type="Proteomes" id="UP000177583">
    <property type="component" value="Unassembled WGS sequence"/>
</dbReference>
<dbReference type="GO" id="GO:0042586">
    <property type="term" value="F:peptide deformylase activity"/>
    <property type="evidence" value="ECO:0007669"/>
    <property type="project" value="UniProtKB-UniRule"/>
</dbReference>
<dbReference type="NCBIfam" id="NF001159">
    <property type="entry name" value="PRK00150.1-3"/>
    <property type="match status" value="1"/>
</dbReference>
<evidence type="ECO:0000313" key="4">
    <source>
        <dbReference type="Proteomes" id="UP000177583"/>
    </source>
</evidence>
<dbReference type="CDD" id="cd00487">
    <property type="entry name" value="Pep_deformylase"/>
    <property type="match status" value="1"/>
</dbReference>
<dbReference type="NCBIfam" id="TIGR00079">
    <property type="entry name" value="pept_deformyl"/>
    <property type="match status" value="1"/>
</dbReference>
<feature type="binding site" evidence="2">
    <location>
        <position position="138"/>
    </location>
    <ligand>
        <name>Fe cation</name>
        <dbReference type="ChEBI" id="CHEBI:24875"/>
    </ligand>
</feature>
<comment type="cofactor">
    <cofactor evidence="2">
        <name>Fe(2+)</name>
        <dbReference type="ChEBI" id="CHEBI:29033"/>
    </cofactor>
    <text evidence="2">Binds 1 Fe(2+) ion.</text>
</comment>
<feature type="binding site" evidence="2">
    <location>
        <position position="142"/>
    </location>
    <ligand>
        <name>Fe cation</name>
        <dbReference type="ChEBI" id="CHEBI:24875"/>
    </ligand>
</feature>
<feature type="active site" evidence="2">
    <location>
        <position position="139"/>
    </location>
</feature>
<dbReference type="InterPro" id="IPR023635">
    <property type="entry name" value="Peptide_deformylase"/>
</dbReference>
<dbReference type="PANTHER" id="PTHR10458">
    <property type="entry name" value="PEPTIDE DEFORMYLASE"/>
    <property type="match status" value="1"/>
</dbReference>
<protein>
    <recommendedName>
        <fullName evidence="2">Peptide deformylase</fullName>
        <shortName evidence="2">PDF</shortName>
        <ecNumber evidence="2">3.5.1.88</ecNumber>
    </recommendedName>
    <alternativeName>
        <fullName evidence="2">Polypeptide deformylase</fullName>
    </alternativeName>
</protein>
<reference evidence="3 4" key="1">
    <citation type="journal article" date="2016" name="Nat. Commun.">
        <title>Thousands of microbial genomes shed light on interconnected biogeochemical processes in an aquifer system.</title>
        <authorList>
            <person name="Anantharaman K."/>
            <person name="Brown C.T."/>
            <person name="Hug L.A."/>
            <person name="Sharon I."/>
            <person name="Castelle C.J."/>
            <person name="Probst A.J."/>
            <person name="Thomas B.C."/>
            <person name="Singh A."/>
            <person name="Wilkins M.J."/>
            <person name="Karaoz U."/>
            <person name="Brodie E.L."/>
            <person name="Williams K.H."/>
            <person name="Hubbard S.S."/>
            <person name="Banfield J.F."/>
        </authorList>
    </citation>
    <scope>NUCLEOTIDE SEQUENCE [LARGE SCALE GENOMIC DNA]</scope>
</reference>
<comment type="catalytic activity">
    <reaction evidence="2">
        <text>N-terminal N-formyl-L-methionyl-[peptide] + H2O = N-terminal L-methionyl-[peptide] + formate</text>
        <dbReference type="Rhea" id="RHEA:24420"/>
        <dbReference type="Rhea" id="RHEA-COMP:10639"/>
        <dbReference type="Rhea" id="RHEA-COMP:10640"/>
        <dbReference type="ChEBI" id="CHEBI:15377"/>
        <dbReference type="ChEBI" id="CHEBI:15740"/>
        <dbReference type="ChEBI" id="CHEBI:49298"/>
        <dbReference type="ChEBI" id="CHEBI:64731"/>
        <dbReference type="EC" id="3.5.1.88"/>
    </reaction>
</comment>
<dbReference type="HAMAP" id="MF_00163">
    <property type="entry name" value="Pep_deformylase"/>
    <property type="match status" value="1"/>
</dbReference>
<proteinExistence type="inferred from homology"/>
<keyword evidence="2" id="KW-0479">Metal-binding</keyword>
<dbReference type="PRINTS" id="PR01576">
    <property type="entry name" value="PDEFORMYLASE"/>
</dbReference>
<dbReference type="SUPFAM" id="SSF56420">
    <property type="entry name" value="Peptide deformylase"/>
    <property type="match status" value="1"/>
</dbReference>
<comment type="similarity">
    <text evidence="1 2">Belongs to the polypeptide deformylase family.</text>
</comment>
<dbReference type="PANTHER" id="PTHR10458:SF22">
    <property type="entry name" value="PEPTIDE DEFORMYLASE"/>
    <property type="match status" value="1"/>
</dbReference>
<organism evidence="3 4">
    <name type="scientific">Candidatus Lambdaproteobacteria bacterium RIFOXYD2_FULL_56_26</name>
    <dbReference type="NCBI Taxonomy" id="1817773"/>
    <lineage>
        <taxon>Bacteria</taxon>
        <taxon>Pseudomonadati</taxon>
        <taxon>Pseudomonadota</taxon>
        <taxon>Candidatus Lambdaproteobacteria</taxon>
    </lineage>
</organism>
<dbReference type="EC" id="3.5.1.88" evidence="2"/>
<dbReference type="Pfam" id="PF01327">
    <property type="entry name" value="Pep_deformylase"/>
    <property type="match status" value="1"/>
</dbReference>
<keyword evidence="2" id="KW-0648">Protein biosynthesis</keyword>
<dbReference type="Gene3D" id="3.90.45.10">
    <property type="entry name" value="Peptide deformylase"/>
    <property type="match status" value="1"/>
</dbReference>
<name>A0A1F6GMC3_9PROT</name>
<feature type="binding site" evidence="2">
    <location>
        <position position="96"/>
    </location>
    <ligand>
        <name>Fe cation</name>
        <dbReference type="ChEBI" id="CHEBI:24875"/>
    </ligand>
</feature>
<comment type="function">
    <text evidence="2">Removes the formyl group from the N-terminal Met of newly synthesized proteins. Requires at least a dipeptide for an efficient rate of reaction. N-terminal L-methionine is a prerequisite for activity but the enzyme has broad specificity at other positions.</text>
</comment>
<gene>
    <name evidence="2" type="primary">def</name>
    <name evidence="3" type="ORF">A2557_10290</name>
</gene>
<evidence type="ECO:0000256" key="1">
    <source>
        <dbReference type="ARBA" id="ARBA00010759"/>
    </source>
</evidence>
<dbReference type="PIRSF" id="PIRSF004749">
    <property type="entry name" value="Pep_def"/>
    <property type="match status" value="1"/>
</dbReference>
<dbReference type="EMBL" id="MFNF01000060">
    <property type="protein sequence ID" value="OGG99247.1"/>
    <property type="molecule type" value="Genomic_DNA"/>
</dbReference>
<dbReference type="GO" id="GO:0046872">
    <property type="term" value="F:metal ion binding"/>
    <property type="evidence" value="ECO:0007669"/>
    <property type="project" value="UniProtKB-KW"/>
</dbReference>
<keyword evidence="2" id="KW-0378">Hydrolase</keyword>
<dbReference type="GO" id="GO:0006412">
    <property type="term" value="P:translation"/>
    <property type="evidence" value="ECO:0007669"/>
    <property type="project" value="UniProtKB-UniRule"/>
</dbReference>
<sequence length="171" mass="19227">MEKLKILTYPDPFLKQKAQQVTKFDDSLKELAQAMAAAMYDNTGIGLAAPQVGHGLRLFVADVDFHGEDSGPKNPIAYCNPVIKNGQGRGMNEEGCLSVPEYRAEVERFERLTLEYQDLDGNQHSLEAEGLLAICIQHETDHLEGKLFIDYLPPLKRKMVQNRLKKLAREA</sequence>
<dbReference type="InterPro" id="IPR036821">
    <property type="entry name" value="Peptide_deformylase_sf"/>
</dbReference>
<evidence type="ECO:0000256" key="2">
    <source>
        <dbReference type="HAMAP-Rule" id="MF_00163"/>
    </source>
</evidence>
<accession>A0A1F6GMC3</accession>
<evidence type="ECO:0000313" key="3">
    <source>
        <dbReference type="EMBL" id="OGG99247.1"/>
    </source>
</evidence>
<comment type="caution">
    <text evidence="3">The sequence shown here is derived from an EMBL/GenBank/DDBJ whole genome shotgun (WGS) entry which is preliminary data.</text>
</comment>
<dbReference type="AlphaFoldDB" id="A0A1F6GMC3"/>